<dbReference type="GO" id="GO:0016579">
    <property type="term" value="P:protein deubiquitination"/>
    <property type="evidence" value="ECO:0007669"/>
    <property type="project" value="InterPro"/>
</dbReference>
<dbReference type="SUPFAM" id="SSF54001">
    <property type="entry name" value="Cysteine proteinases"/>
    <property type="match status" value="1"/>
</dbReference>
<comment type="catalytic activity">
    <reaction evidence="1">
        <text>Thiol-dependent hydrolysis of ester, thioester, amide, peptide and isopeptide bonds formed by the C-terminal Gly of ubiquitin (a 76-residue protein attached to proteins as an intracellular targeting signal).</text>
        <dbReference type="EC" id="3.4.19.12"/>
    </reaction>
</comment>
<keyword evidence="9" id="KW-0479">Metal-binding</keyword>
<evidence type="ECO:0000256" key="7">
    <source>
        <dbReference type="ARBA" id="ARBA00022491"/>
    </source>
</evidence>
<feature type="compositionally biased region" description="Pro residues" evidence="21">
    <location>
        <begin position="870"/>
        <end position="885"/>
    </location>
</feature>
<name>A0A836A1A4_SHEEP</name>
<feature type="region of interest" description="Disordered" evidence="21">
    <location>
        <begin position="842"/>
        <end position="1101"/>
    </location>
</feature>
<evidence type="ECO:0000256" key="20">
    <source>
        <dbReference type="RuleBase" id="RU000383"/>
    </source>
</evidence>
<evidence type="ECO:0000256" key="2">
    <source>
        <dbReference type="ARBA" id="ARBA00004123"/>
    </source>
</evidence>
<feature type="compositionally biased region" description="Basic residues" evidence="21">
    <location>
        <begin position="1559"/>
        <end position="1584"/>
    </location>
</feature>
<dbReference type="SMART" id="SM00385">
    <property type="entry name" value="CYCLIN"/>
    <property type="match status" value="2"/>
</dbReference>
<comment type="similarity">
    <text evidence="4">Belongs to the cyclin family. Cyclin C subfamily.</text>
</comment>
<organism evidence="23 24">
    <name type="scientific">Ovis aries</name>
    <name type="common">Sheep</name>
    <dbReference type="NCBI Taxonomy" id="9940"/>
    <lineage>
        <taxon>Eukaryota</taxon>
        <taxon>Metazoa</taxon>
        <taxon>Chordata</taxon>
        <taxon>Craniata</taxon>
        <taxon>Vertebrata</taxon>
        <taxon>Euteleostomi</taxon>
        <taxon>Mammalia</taxon>
        <taxon>Eutheria</taxon>
        <taxon>Laurasiatheria</taxon>
        <taxon>Artiodactyla</taxon>
        <taxon>Ruminantia</taxon>
        <taxon>Pecora</taxon>
        <taxon>Bovidae</taxon>
        <taxon>Caprinae</taxon>
        <taxon>Ovis</taxon>
    </lineage>
</organism>
<dbReference type="Pfam" id="PF00443">
    <property type="entry name" value="UCH"/>
    <property type="match status" value="1"/>
</dbReference>
<dbReference type="GO" id="GO:0004843">
    <property type="term" value="F:cysteine-type deubiquitinase activity"/>
    <property type="evidence" value="ECO:0007669"/>
    <property type="project" value="UniProtKB-EC"/>
</dbReference>
<evidence type="ECO:0000256" key="11">
    <source>
        <dbReference type="ARBA" id="ARBA00022801"/>
    </source>
</evidence>
<feature type="compositionally biased region" description="Basic and acidic residues" evidence="21">
    <location>
        <begin position="680"/>
        <end position="692"/>
    </location>
</feature>
<evidence type="ECO:0000256" key="21">
    <source>
        <dbReference type="SAM" id="MobiDB-lite"/>
    </source>
</evidence>
<dbReference type="PROSITE" id="PS00972">
    <property type="entry name" value="USP_1"/>
    <property type="match status" value="1"/>
</dbReference>
<dbReference type="EC" id="3.4.19.12" evidence="5"/>
<keyword evidence="12" id="KW-0862">Zinc</keyword>
<dbReference type="InterPro" id="IPR001394">
    <property type="entry name" value="Peptidase_C19_UCH"/>
</dbReference>
<feature type="compositionally biased region" description="Low complexity" evidence="21">
    <location>
        <begin position="1278"/>
        <end position="1320"/>
    </location>
</feature>
<sequence>MAGNFWQSSHYLQWILDKQDLLKERQKDLKFLSEEEYWKLQIFFTNVIQALGEHLKLRQQVIATATVYFKRFYARYSLKSIDPVLMAPTCVFLASKVEEFGVVSNTRLIAAATSVLKTRFSYAFPKEFPYKMNHVLECEFYLLELMDCCLIVYHPYRPLLQYVQDMGQEDMLLPLAWRIVNDTYRTDLCLLYPPFMIALACLHVACVVQQKDARQWFAELSVDMEKILEIIRVILKLYEQWKNFDERKEMATILSKMPKPKPPPNRCYECDEKLSTHCNKKVLAQTVDFLQKHVSKTQTSAFSRIIKLCEEKCETGEKNKGRKGGSVTSVKGITNLGNTCFFNAVMQNLAQSYILTELMNEIKEHGTELKIVPSSDSQLDPLVVELSSPGPLTSALFLFLHSMKETERGPLSPKVLFNQLCQKAPAFKSFQQQDSQELLHYLLDAVRTEETKRIQAGILKAFNNPTTKTADDETRKKVKAYGREGVKMNFIDRIFIGELTSTVMCEECSNISTVKDPFIDISLPIIEERVSKPVLLGRISKYGSLQETDTGQYSGTVTVENTHQPRAIRKHSSSKDMNQLIHGRKCTRKSGEDKAAVIYQKNESLEVNRDSSLFASVVNTELTLTESPTDGSEKEDSLSESSVDADSEASESESAPKQTLLLRSRSGYYTHTNGHPHYPSKREPLTREGDHGDEGVAEAISELHLSSTIIRARDFDRENQPLSVSNNLCFSEDKHMVSQSPQNAFQTLSQSYITTSKECSVQSCLYQFTSMELLMGNNKLLCENCTEKKQKYQKETTSAGQIDWAALAQAWIAQREASGQQSMVEQPPGMMPNGQDMSTMESGPNNHGNFQGDSNFNRMWQPEWGMHQQPPHPPPDQPWMPPTPGPMDIVPPSEDSNSQDSGEFAPDNRHIFNQNNHNFGGPPDNFAVGPVNQFDYQHGAAFGPPQGGFHPPYWQPGPPGPPAPPQNRRERPSSFRDRQRSPIALPVKQEPPQIDAVKRRTLPAWIREGLEKMEREKQKKLEKERMEQQRSQLSKKEKKATDDAEGGDGPRLPQRSKFDSDEEDEDTENVEAASSGKVTRSPSPVPQEEQSEPEMTEEEKEYQMMLLTKMLLTEILLDVTDEEIYYIAKDAHRKATKAPAKQLAQSSALASLTGLGGLGGYGSGDSEDERSNRGSESSDTDDEELRHRIRQKQEAFWRKEKEQQLLHDKQMEEEKQQSERVTKEMNEFIHKEQNSLSLLEAREADGDVVNEKKRTSNETTSVLEPKREHKEKEKQGRSRSGSSSSGSSSSNSRSSSTSSSVSSSSYSSSSGSSRTSSRSSSPKRKKRHSRSRSPTIKARRSRSRSYSRRIKIESNRARVKIRDRRRSNRNSIERERRRNRSPSRERRRSRSRSRDRRTNRSSRSRSRDRRKIDDQRGSLSGSSHKHKGEVKEQERRKERSRSIDKDRKKKDREREREQDKRKEKQKREEKDFKFSSQDDRLKRKRESERTFSRSGSISVKIIRHDSRQDSKKSTTKDSKKHSGSDSSGRSSSESPGSSKEKKVKKPKHSRSRSMEKSQRSGKKASRKHKSKSRSRSTTPPRRKR</sequence>
<comment type="caution">
    <text evidence="23">The sequence shown here is derived from an EMBL/GenBank/DDBJ whole genome shotgun (WGS) entry which is preliminary data.</text>
</comment>
<evidence type="ECO:0000256" key="18">
    <source>
        <dbReference type="ARBA" id="ARBA00064528"/>
    </source>
</evidence>
<dbReference type="Gene3D" id="1.10.472.10">
    <property type="entry name" value="Cyclin-like"/>
    <property type="match status" value="2"/>
</dbReference>
<keyword evidence="14 20" id="KW-0195">Cyclin</keyword>
<feature type="compositionally biased region" description="Basic and acidic residues" evidence="21">
    <location>
        <begin position="1429"/>
        <end position="1491"/>
    </location>
</feature>
<evidence type="ECO:0000256" key="6">
    <source>
        <dbReference type="ARBA" id="ARBA00019492"/>
    </source>
</evidence>
<comment type="function">
    <text evidence="17">Component of the Mediator complex, a coactivator involved in regulated gene transcription of nearly all RNA polymerase II-dependent genes. Mediator functions as a bridge to convey information from gene-specific regulatory proteins to the basal RNA polymerase II transcription machinery. Mediator is recruited to promoters by direct interactions with regulatory proteins and serves as a scaffold for the assembly of a functional preinitiation complex with RNA polymerase II and the general transcription factors. Binds to and activates cyclin-dependent kinase CDK8 that phosphorylates the CTD (C-terminal domain) of the large subunit of RNA polymerase II (RNAp II), which may inhibit the formation of a transcription initiation complex.</text>
</comment>
<dbReference type="InterPro" id="IPR006671">
    <property type="entry name" value="Cyclin_N"/>
</dbReference>
<feature type="compositionally biased region" description="Polar residues" evidence="21">
    <location>
        <begin position="842"/>
        <end position="858"/>
    </location>
</feature>
<dbReference type="FunFam" id="3.90.70.10:FF:000129">
    <property type="entry name" value="Ubiquitinyl hydrolase 1"/>
    <property type="match status" value="1"/>
</dbReference>
<evidence type="ECO:0000256" key="16">
    <source>
        <dbReference type="ARBA" id="ARBA00023242"/>
    </source>
</evidence>
<dbReference type="InterPro" id="IPR031658">
    <property type="entry name" value="Cyclin_C_2"/>
</dbReference>
<feature type="compositionally biased region" description="Basic residues" evidence="21">
    <location>
        <begin position="1377"/>
        <end position="1409"/>
    </location>
</feature>
<feature type="region of interest" description="Disordered" evidence="21">
    <location>
        <begin position="1152"/>
        <end position="1584"/>
    </location>
</feature>
<keyword evidence="15" id="KW-0804">Transcription</keyword>
<dbReference type="GO" id="GO:0008270">
    <property type="term" value="F:zinc ion binding"/>
    <property type="evidence" value="ECO:0007669"/>
    <property type="project" value="UniProtKB-KW"/>
</dbReference>
<evidence type="ECO:0000313" key="23">
    <source>
        <dbReference type="EMBL" id="KAG5205511.1"/>
    </source>
</evidence>
<evidence type="ECO:0000256" key="5">
    <source>
        <dbReference type="ARBA" id="ARBA00012759"/>
    </source>
</evidence>
<evidence type="ECO:0000256" key="8">
    <source>
        <dbReference type="ARBA" id="ARBA00022670"/>
    </source>
</evidence>
<feature type="compositionally biased region" description="Basic and acidic residues" evidence="21">
    <location>
        <begin position="1264"/>
        <end position="1276"/>
    </location>
</feature>
<gene>
    <name evidence="23" type="ORF">JEQ12_018761</name>
</gene>
<feature type="compositionally biased region" description="Basic and acidic residues" evidence="21">
    <location>
        <begin position="1008"/>
        <end position="1028"/>
    </location>
</feature>
<evidence type="ECO:0000256" key="15">
    <source>
        <dbReference type="ARBA" id="ARBA00023163"/>
    </source>
</evidence>
<evidence type="ECO:0000256" key="4">
    <source>
        <dbReference type="ARBA" id="ARBA00008638"/>
    </source>
</evidence>
<dbReference type="PROSITE" id="PS50235">
    <property type="entry name" value="USP_3"/>
    <property type="match status" value="1"/>
</dbReference>
<feature type="compositionally biased region" description="Basic residues" evidence="21">
    <location>
        <begin position="1357"/>
        <end position="1368"/>
    </location>
</feature>
<accession>A0A836A1A4</accession>
<dbReference type="GO" id="GO:0006508">
    <property type="term" value="P:proteolysis"/>
    <property type="evidence" value="ECO:0007669"/>
    <property type="project" value="UniProtKB-KW"/>
</dbReference>
<dbReference type="InterPro" id="IPR031937">
    <property type="entry name" value="PNISR"/>
</dbReference>
<feature type="compositionally biased region" description="Basic residues" evidence="21">
    <location>
        <begin position="1541"/>
        <end position="1551"/>
    </location>
</feature>
<keyword evidence="10" id="KW-0863">Zinc-finger</keyword>
<evidence type="ECO:0000259" key="22">
    <source>
        <dbReference type="PROSITE" id="PS50235"/>
    </source>
</evidence>
<dbReference type="EMBL" id="JAEMGP010000008">
    <property type="protein sequence ID" value="KAG5205511.1"/>
    <property type="molecule type" value="Genomic_DNA"/>
</dbReference>
<dbReference type="Pfam" id="PF15996">
    <property type="entry name" value="PNISR"/>
    <property type="match status" value="1"/>
</dbReference>
<keyword evidence="11" id="KW-0378">Hydrolase</keyword>
<dbReference type="InterPro" id="IPR018200">
    <property type="entry name" value="USP_CS"/>
</dbReference>
<dbReference type="Pfam" id="PF00134">
    <property type="entry name" value="Cyclin_N"/>
    <property type="match status" value="1"/>
</dbReference>
<feature type="region of interest" description="Disordered" evidence="21">
    <location>
        <begin position="568"/>
        <end position="588"/>
    </location>
</feature>
<evidence type="ECO:0000256" key="19">
    <source>
        <dbReference type="ARBA" id="ARBA00071624"/>
    </source>
</evidence>
<keyword evidence="7" id="KW-0678">Repressor</keyword>
<evidence type="ECO:0000256" key="9">
    <source>
        <dbReference type="ARBA" id="ARBA00022723"/>
    </source>
</evidence>
<feature type="compositionally biased region" description="Acidic residues" evidence="21">
    <location>
        <begin position="1089"/>
        <end position="1100"/>
    </location>
</feature>
<protein>
    <recommendedName>
        <fullName evidence="6">Cyclin-C</fullName>
        <ecNumber evidence="5">3.4.19.12</ecNumber>
    </recommendedName>
    <alternativeName>
        <fullName evidence="19">Ubiquitin carboxyl-terminal hydrolase 45</fullName>
    </alternativeName>
</protein>
<proteinExistence type="inferred from homology"/>
<dbReference type="Gene3D" id="3.90.70.10">
    <property type="entry name" value="Cysteine proteinases"/>
    <property type="match status" value="2"/>
</dbReference>
<reference evidence="23 24" key="1">
    <citation type="submission" date="2020-12" db="EMBL/GenBank/DDBJ databases">
        <title>De novo assembly of Tibetan sheep genome.</title>
        <authorList>
            <person name="Li X."/>
        </authorList>
    </citation>
    <scope>NUCLEOTIDE SEQUENCE [LARGE SCALE GENOMIC DNA]</scope>
    <source>
        <tissue evidence="23">Heart</tissue>
    </source>
</reference>
<dbReference type="GO" id="GO:0005634">
    <property type="term" value="C:nucleus"/>
    <property type="evidence" value="ECO:0007669"/>
    <property type="project" value="UniProtKB-SubCell"/>
</dbReference>
<feature type="domain" description="USP" evidence="22">
    <location>
        <begin position="331"/>
        <end position="917"/>
    </location>
</feature>
<feature type="compositionally biased region" description="Basic and acidic residues" evidence="21">
    <location>
        <begin position="1502"/>
        <end position="1523"/>
    </location>
</feature>
<feature type="compositionally biased region" description="Basic and acidic residues" evidence="21">
    <location>
        <begin position="1240"/>
        <end position="1256"/>
    </location>
</feature>
<dbReference type="CDD" id="cd20513">
    <property type="entry name" value="CYCLIN_CCNC_rpt1"/>
    <property type="match status" value="1"/>
</dbReference>
<dbReference type="Pfam" id="PF16899">
    <property type="entry name" value="Cyclin_C_2"/>
    <property type="match status" value="1"/>
</dbReference>
<dbReference type="SUPFAM" id="SSF47954">
    <property type="entry name" value="Cyclin-like"/>
    <property type="match status" value="2"/>
</dbReference>
<evidence type="ECO:0000256" key="13">
    <source>
        <dbReference type="ARBA" id="ARBA00023015"/>
    </source>
</evidence>
<dbReference type="PANTHER" id="PTHR31518">
    <property type="entry name" value="ARGININE/SERINE-RICH PROTEIN PNISR"/>
    <property type="match status" value="1"/>
</dbReference>
<dbReference type="InterPro" id="IPR038765">
    <property type="entry name" value="Papain-like_cys_pep_sf"/>
</dbReference>
<evidence type="ECO:0000256" key="3">
    <source>
        <dbReference type="ARBA" id="ARBA00004437"/>
    </source>
</evidence>
<feature type="compositionally biased region" description="Pro residues" evidence="21">
    <location>
        <begin position="953"/>
        <end position="965"/>
    </location>
</feature>
<dbReference type="FunFam" id="1.10.472.10:FF:000015">
    <property type="entry name" value="Putative cyclin-c"/>
    <property type="match status" value="1"/>
</dbReference>
<comment type="subcellular location">
    <subcellularLocation>
        <location evidence="2">Nucleus</location>
    </subcellularLocation>
    <subcellularLocation>
        <location evidence="3">Photoreceptor inner segment</location>
    </subcellularLocation>
</comment>
<comment type="subunit">
    <text evidence="18">Component of the Mediator complex, which is composed of MED1, MED4, MED6, MED7, MED8, MED9, MED10, MED11, MED12, MED13, MED13L, MED14, MED15, MED16, MED17, MED18, MED19, MED20, MED21, MED22, MED23, MED24, MED25, MED26, MED27, MED29, MED30, MED31, CCNC, CDK8 and CDC2L6/CDK11. The MED12, MED13, CCNC and CDK8 subunits form a distinct module termed the CDK8 module. Mediator containing the CDK8 module is less active than Mediator lacking this module in supporting transcriptional activation. Individual preparations of the Mediator complex lacking one or more distinct subunits have been variously termed ARC, CRSP, DRIP, PC2, SMCC and TRAP. The cylin/CDK pair formed by CCNC/CDK8 also associates with the large subunit of RNA polymerase II.</text>
</comment>
<dbReference type="Proteomes" id="UP000664991">
    <property type="component" value="Unassembled WGS sequence"/>
</dbReference>
<feature type="compositionally biased region" description="Acidic residues" evidence="21">
    <location>
        <begin position="1060"/>
        <end position="1069"/>
    </location>
</feature>
<keyword evidence="13" id="KW-0805">Transcription regulation</keyword>
<dbReference type="InterPro" id="IPR036915">
    <property type="entry name" value="Cyclin-like_sf"/>
</dbReference>
<evidence type="ECO:0000256" key="17">
    <source>
        <dbReference type="ARBA" id="ARBA00025028"/>
    </source>
</evidence>
<dbReference type="GO" id="GO:0032991">
    <property type="term" value="C:protein-containing complex"/>
    <property type="evidence" value="ECO:0007669"/>
    <property type="project" value="UniProtKB-ARBA"/>
</dbReference>
<feature type="compositionally biased region" description="Low complexity" evidence="21">
    <location>
        <begin position="1524"/>
        <end position="1537"/>
    </location>
</feature>
<evidence type="ECO:0000256" key="12">
    <source>
        <dbReference type="ARBA" id="ARBA00022833"/>
    </source>
</evidence>
<feature type="compositionally biased region" description="Basic and acidic residues" evidence="21">
    <location>
        <begin position="967"/>
        <end position="980"/>
    </location>
</feature>
<dbReference type="CDD" id="cd20514">
    <property type="entry name" value="CYCLIN_CCNC_rpt2"/>
    <property type="match status" value="1"/>
</dbReference>
<evidence type="ECO:0000256" key="1">
    <source>
        <dbReference type="ARBA" id="ARBA00000707"/>
    </source>
</evidence>
<dbReference type="GO" id="GO:0001917">
    <property type="term" value="C:photoreceptor inner segment"/>
    <property type="evidence" value="ECO:0007669"/>
    <property type="project" value="UniProtKB-SubCell"/>
</dbReference>
<dbReference type="InterPro" id="IPR028889">
    <property type="entry name" value="USP"/>
</dbReference>
<keyword evidence="8" id="KW-0645">Protease</keyword>
<dbReference type="InterPro" id="IPR013763">
    <property type="entry name" value="Cyclin-like_dom"/>
</dbReference>
<feature type="compositionally biased region" description="Basic residues" evidence="21">
    <location>
        <begin position="1321"/>
        <end position="1349"/>
    </location>
</feature>
<feature type="compositionally biased region" description="Basic and acidic residues" evidence="21">
    <location>
        <begin position="1191"/>
        <end position="1233"/>
    </location>
</feature>
<keyword evidence="16" id="KW-0539">Nucleus</keyword>
<evidence type="ECO:0000256" key="14">
    <source>
        <dbReference type="ARBA" id="ARBA00023127"/>
    </source>
</evidence>
<feature type="region of interest" description="Disordered" evidence="21">
    <location>
        <begin position="624"/>
        <end position="692"/>
    </location>
</feature>
<evidence type="ECO:0000256" key="10">
    <source>
        <dbReference type="ARBA" id="ARBA00022771"/>
    </source>
</evidence>
<evidence type="ECO:0000313" key="24">
    <source>
        <dbReference type="Proteomes" id="UP000664991"/>
    </source>
</evidence>
<feature type="compositionally biased region" description="Gly residues" evidence="21">
    <location>
        <begin position="1154"/>
        <end position="1163"/>
    </location>
</feature>